<dbReference type="InterPro" id="IPR002781">
    <property type="entry name" value="TM_pro_TauE-like"/>
</dbReference>
<feature type="transmembrane region" description="Helical" evidence="5">
    <location>
        <begin position="211"/>
        <end position="229"/>
    </location>
</feature>
<reference evidence="8" key="2">
    <citation type="submission" date="2017-06" db="EMBL/GenBank/DDBJ databases">
        <title>Whole genome sequence of Laribacter hongkongensis LHGZ1.</title>
        <authorList>
            <person name="Chen D."/>
            <person name="Wu H."/>
            <person name="Chen J."/>
        </authorList>
    </citation>
    <scope>NUCLEOTIDE SEQUENCE [LARGE SCALE GENOMIC DNA]</scope>
    <source>
        <strain evidence="8">LHGZ1</strain>
    </source>
</reference>
<organism evidence="6 8">
    <name type="scientific">Laribacter hongkongensis</name>
    <dbReference type="NCBI Taxonomy" id="168471"/>
    <lineage>
        <taxon>Bacteria</taxon>
        <taxon>Pseudomonadati</taxon>
        <taxon>Pseudomonadota</taxon>
        <taxon>Betaproteobacteria</taxon>
        <taxon>Neisseriales</taxon>
        <taxon>Aquaspirillaceae</taxon>
        <taxon>Laribacter</taxon>
    </lineage>
</organism>
<reference evidence="7 9" key="4">
    <citation type="submission" date="2021-10" db="EMBL/GenBank/DDBJ databases">
        <title>Whole-genome sequencing analysis of Laribacter hongkongensis: virulence gene profiles, carbohydrate-active enzyme prediction, and antimicrobial resistance characterization.</title>
        <authorList>
            <person name="Yuan P."/>
            <person name="Zhan Y."/>
            <person name="Chen D."/>
        </authorList>
    </citation>
    <scope>NUCLEOTIDE SEQUENCE [LARGE SCALE GENOMIC DNA]</scope>
    <source>
        <strain evidence="7 9">W67</strain>
    </source>
</reference>
<keyword evidence="4 5" id="KW-0472">Membrane</keyword>
<evidence type="ECO:0000256" key="3">
    <source>
        <dbReference type="ARBA" id="ARBA00022989"/>
    </source>
</evidence>
<name>A0A248LNB2_9NEIS</name>
<keyword evidence="5" id="KW-1003">Cell membrane</keyword>
<evidence type="ECO:0000256" key="4">
    <source>
        <dbReference type="ARBA" id="ARBA00023136"/>
    </source>
</evidence>
<reference evidence="6" key="1">
    <citation type="journal article" date="2017" name="J. Antimicrob. Chemother.">
        <title>Emergence and genomic analysis of MDR Laribacter hongkongensis strain HLGZ1 from Guangzhou, China.</title>
        <authorList>
            <person name="Wu H.K."/>
            <person name="Chen J.H."/>
            <person name="Yang L."/>
            <person name="Li A.R."/>
            <person name="Su D.H."/>
            <person name="Lin Y.P."/>
            <person name="Chen D.Q."/>
        </authorList>
    </citation>
    <scope>NUCLEOTIDE SEQUENCE</scope>
    <source>
        <strain evidence="6">HLGZ1</strain>
    </source>
</reference>
<evidence type="ECO:0000313" key="7">
    <source>
        <dbReference type="EMBL" id="MCG9025034.1"/>
    </source>
</evidence>
<dbReference type="GO" id="GO:0005886">
    <property type="term" value="C:plasma membrane"/>
    <property type="evidence" value="ECO:0007669"/>
    <property type="project" value="UniProtKB-SubCell"/>
</dbReference>
<sequence>MPDVSLLLPLAGIGVVAGFLAGLLGVGGGLIIVPAMVWVLEAAGVTHQVQHLALGTSLAVMVFTSFASVRAHHARGAVDWSIVKRMAPAMIVGMLVGSQIAGWIPSHDLKWFFVVYAYVIALQMLADKKPQGGRPLPGPLGLWSSGGVIGVISSFVGIGGGSMSVPFMSWCNVPMPRAIATSAALGWPIAVAGAVGYVISGWHAPDLPPGAVGFVYLPGLLALSVVTVLVAPQGARLAHRLPVSRLKKVFAGLMAVMATQMLWTLVR</sequence>
<feature type="transmembrane region" description="Helical" evidence="5">
    <location>
        <begin position="178"/>
        <end position="199"/>
    </location>
</feature>
<dbReference type="Pfam" id="PF01925">
    <property type="entry name" value="TauE"/>
    <property type="match status" value="1"/>
</dbReference>
<evidence type="ECO:0000313" key="6">
    <source>
        <dbReference type="EMBL" id="ASJ26280.1"/>
    </source>
</evidence>
<feature type="transmembrane region" description="Helical" evidence="5">
    <location>
        <begin position="7"/>
        <end position="40"/>
    </location>
</feature>
<feature type="transmembrane region" description="Helical" evidence="5">
    <location>
        <begin position="82"/>
        <end position="103"/>
    </location>
</feature>
<keyword evidence="3 5" id="KW-1133">Transmembrane helix</keyword>
<evidence type="ECO:0000313" key="9">
    <source>
        <dbReference type="Proteomes" id="UP001200247"/>
    </source>
</evidence>
<dbReference type="EMBL" id="CP022115">
    <property type="protein sequence ID" value="ASJ26280.1"/>
    <property type="molecule type" value="Genomic_DNA"/>
</dbReference>
<accession>A0A248LNB2</accession>
<proteinExistence type="inferred from homology"/>
<dbReference type="AlphaFoldDB" id="A0A248LNB2"/>
<gene>
    <name evidence="7" type="ORF">LH440_03795</name>
    <name evidence="6" type="ORF">LHGZ1_3449</name>
</gene>
<dbReference type="OrthoDB" id="457670at2"/>
<feature type="transmembrane region" description="Helical" evidence="5">
    <location>
        <begin position="109"/>
        <end position="126"/>
    </location>
</feature>
<evidence type="ECO:0000256" key="1">
    <source>
        <dbReference type="ARBA" id="ARBA00004141"/>
    </source>
</evidence>
<evidence type="ECO:0000313" key="8">
    <source>
        <dbReference type="Proteomes" id="UP000197424"/>
    </source>
</evidence>
<evidence type="ECO:0000256" key="2">
    <source>
        <dbReference type="ARBA" id="ARBA00022692"/>
    </source>
</evidence>
<dbReference type="Proteomes" id="UP001200247">
    <property type="component" value="Unassembled WGS sequence"/>
</dbReference>
<dbReference type="GeneID" id="75108398"/>
<feature type="transmembrane region" description="Helical" evidence="5">
    <location>
        <begin position="52"/>
        <end position="70"/>
    </location>
</feature>
<keyword evidence="2 5" id="KW-0812">Transmembrane</keyword>
<dbReference type="EMBL" id="JAJAXM010000004">
    <property type="protein sequence ID" value="MCG9025034.1"/>
    <property type="molecule type" value="Genomic_DNA"/>
</dbReference>
<dbReference type="RefSeq" id="WP_012698658.1">
    <property type="nucleotide sequence ID" value="NZ_CP022115.1"/>
</dbReference>
<feature type="transmembrane region" description="Helical" evidence="5">
    <location>
        <begin position="249"/>
        <end position="266"/>
    </location>
</feature>
<comment type="similarity">
    <text evidence="5">Belongs to the 4-toluene sulfonate uptake permease (TSUP) (TC 2.A.102) family.</text>
</comment>
<protein>
    <recommendedName>
        <fullName evidence="5">Probable membrane transporter protein</fullName>
    </recommendedName>
</protein>
<comment type="subcellular location">
    <subcellularLocation>
        <location evidence="5">Cell membrane</location>
        <topology evidence="5">Multi-pass membrane protein</topology>
    </subcellularLocation>
    <subcellularLocation>
        <location evidence="1">Membrane</location>
        <topology evidence="1">Multi-pass membrane protein</topology>
    </subcellularLocation>
</comment>
<dbReference type="PANTHER" id="PTHR43483:SF3">
    <property type="entry name" value="MEMBRANE TRANSPORTER PROTEIN HI_0806-RELATED"/>
    <property type="match status" value="1"/>
</dbReference>
<dbReference type="PANTHER" id="PTHR43483">
    <property type="entry name" value="MEMBRANE TRANSPORTER PROTEIN HI_0806-RELATED"/>
    <property type="match status" value="1"/>
</dbReference>
<reference evidence="6" key="3">
    <citation type="submission" date="2017-06" db="EMBL/GenBank/DDBJ databases">
        <authorList>
            <person name="Kim H.J."/>
            <person name="Triplett B.A."/>
        </authorList>
    </citation>
    <scope>NUCLEOTIDE SEQUENCE</scope>
    <source>
        <strain evidence="6">HLGZ1</strain>
    </source>
</reference>
<dbReference type="OMA" id="ATAVKIW"/>
<feature type="transmembrane region" description="Helical" evidence="5">
    <location>
        <begin position="138"/>
        <end position="158"/>
    </location>
</feature>
<dbReference type="Proteomes" id="UP000197424">
    <property type="component" value="Chromosome"/>
</dbReference>
<evidence type="ECO:0000256" key="5">
    <source>
        <dbReference type="RuleBase" id="RU363041"/>
    </source>
</evidence>